<dbReference type="InterPro" id="IPR002938">
    <property type="entry name" value="FAD-bd"/>
</dbReference>
<dbReference type="AlphaFoldDB" id="A0A0D2AB04"/>
<dbReference type="SUPFAM" id="SSF51905">
    <property type="entry name" value="FAD/NAD(P)-binding domain"/>
    <property type="match status" value="1"/>
</dbReference>
<comment type="similarity">
    <text evidence="1">Belongs to the PheA/TfdB FAD monooxygenase family.</text>
</comment>
<dbReference type="GeneID" id="27312767"/>
<name>A0A0D2AB04_9PEZI</name>
<evidence type="ECO:0000256" key="3">
    <source>
        <dbReference type="ARBA" id="ARBA00022827"/>
    </source>
</evidence>
<dbReference type="PANTHER" id="PTHR43004:SF4">
    <property type="entry name" value="FAD-BINDING DOMAIN-CONTAINING PROTEIN"/>
    <property type="match status" value="1"/>
</dbReference>
<evidence type="ECO:0000256" key="4">
    <source>
        <dbReference type="ARBA" id="ARBA00023002"/>
    </source>
</evidence>
<organism evidence="8 9">
    <name type="scientific">Verruconis gallopava</name>
    <dbReference type="NCBI Taxonomy" id="253628"/>
    <lineage>
        <taxon>Eukaryota</taxon>
        <taxon>Fungi</taxon>
        <taxon>Dikarya</taxon>
        <taxon>Ascomycota</taxon>
        <taxon>Pezizomycotina</taxon>
        <taxon>Dothideomycetes</taxon>
        <taxon>Pleosporomycetidae</taxon>
        <taxon>Venturiales</taxon>
        <taxon>Sympoventuriaceae</taxon>
        <taxon>Verruconis</taxon>
    </lineage>
</organism>
<keyword evidence="2" id="KW-0285">Flavoprotein</keyword>
<evidence type="ECO:0008006" key="10">
    <source>
        <dbReference type="Google" id="ProtNLM"/>
    </source>
</evidence>
<dbReference type="InterPro" id="IPR012941">
    <property type="entry name" value="Phe_hydrox_C_dim_dom"/>
</dbReference>
<dbReference type="InterPro" id="IPR038220">
    <property type="entry name" value="PHOX_C_sf"/>
</dbReference>
<dbReference type="InParanoid" id="A0A0D2AB04"/>
<feature type="region of interest" description="Disordered" evidence="5">
    <location>
        <begin position="1"/>
        <end position="29"/>
    </location>
</feature>
<dbReference type="OrthoDB" id="5325318at2759"/>
<dbReference type="STRING" id="253628.A0A0D2AB04"/>
<dbReference type="Gene3D" id="3.30.9.10">
    <property type="entry name" value="D-Amino Acid Oxidase, subunit A, domain 2"/>
    <property type="match status" value="1"/>
</dbReference>
<dbReference type="PRINTS" id="PR00420">
    <property type="entry name" value="RNGMNOXGNASE"/>
</dbReference>
<dbReference type="Pfam" id="PF07976">
    <property type="entry name" value="Phe_hydrox_dim"/>
    <property type="match status" value="1"/>
</dbReference>
<feature type="domain" description="FAD-binding" evidence="6">
    <location>
        <begin position="94"/>
        <end position="447"/>
    </location>
</feature>
<dbReference type="EMBL" id="KN847542">
    <property type="protein sequence ID" value="KIW03958.1"/>
    <property type="molecule type" value="Genomic_DNA"/>
</dbReference>
<dbReference type="Proteomes" id="UP000053259">
    <property type="component" value="Unassembled WGS sequence"/>
</dbReference>
<evidence type="ECO:0000313" key="9">
    <source>
        <dbReference type="Proteomes" id="UP000053259"/>
    </source>
</evidence>
<reference evidence="8 9" key="1">
    <citation type="submission" date="2015-01" db="EMBL/GenBank/DDBJ databases">
        <title>The Genome Sequence of Ochroconis gallopava CBS43764.</title>
        <authorList>
            <consortium name="The Broad Institute Genomics Platform"/>
            <person name="Cuomo C."/>
            <person name="de Hoog S."/>
            <person name="Gorbushina A."/>
            <person name="Stielow B."/>
            <person name="Teixiera M."/>
            <person name="Abouelleil A."/>
            <person name="Chapman S.B."/>
            <person name="Priest M."/>
            <person name="Young S.K."/>
            <person name="Wortman J."/>
            <person name="Nusbaum C."/>
            <person name="Birren B."/>
        </authorList>
    </citation>
    <scope>NUCLEOTIDE SEQUENCE [LARGE SCALE GENOMIC DNA]</scope>
    <source>
        <strain evidence="8 9">CBS 43764</strain>
    </source>
</reference>
<evidence type="ECO:0000256" key="2">
    <source>
        <dbReference type="ARBA" id="ARBA00022630"/>
    </source>
</evidence>
<evidence type="ECO:0000256" key="5">
    <source>
        <dbReference type="SAM" id="MobiDB-lite"/>
    </source>
</evidence>
<accession>A0A0D2AB04</accession>
<keyword evidence="4" id="KW-0560">Oxidoreductase</keyword>
<dbReference type="GO" id="GO:0071949">
    <property type="term" value="F:FAD binding"/>
    <property type="evidence" value="ECO:0007669"/>
    <property type="project" value="InterPro"/>
</dbReference>
<evidence type="ECO:0000259" key="7">
    <source>
        <dbReference type="Pfam" id="PF07976"/>
    </source>
</evidence>
<evidence type="ECO:0000313" key="8">
    <source>
        <dbReference type="EMBL" id="KIW03958.1"/>
    </source>
</evidence>
<keyword evidence="9" id="KW-1185">Reference proteome</keyword>
<dbReference type="InterPro" id="IPR036249">
    <property type="entry name" value="Thioredoxin-like_sf"/>
</dbReference>
<evidence type="ECO:0000259" key="6">
    <source>
        <dbReference type="Pfam" id="PF01494"/>
    </source>
</evidence>
<gene>
    <name evidence="8" type="ORF">PV09_04794</name>
</gene>
<dbReference type="SUPFAM" id="SSF54373">
    <property type="entry name" value="FAD-linked reductases, C-terminal domain"/>
    <property type="match status" value="1"/>
</dbReference>
<feature type="domain" description="Phenol hydroxylase-like C-terminal dimerisation" evidence="7">
    <location>
        <begin position="486"/>
        <end position="696"/>
    </location>
</feature>
<evidence type="ECO:0000256" key="1">
    <source>
        <dbReference type="ARBA" id="ARBA00007801"/>
    </source>
</evidence>
<dbReference type="GO" id="GO:0016709">
    <property type="term" value="F:oxidoreductase activity, acting on paired donors, with incorporation or reduction of molecular oxygen, NAD(P)H as one donor, and incorporation of one atom of oxygen"/>
    <property type="evidence" value="ECO:0007669"/>
    <property type="project" value="UniProtKB-ARBA"/>
</dbReference>
<dbReference type="Pfam" id="PF01494">
    <property type="entry name" value="FAD_binding_3"/>
    <property type="match status" value="1"/>
</dbReference>
<dbReference type="InterPro" id="IPR050641">
    <property type="entry name" value="RIFMO-like"/>
</dbReference>
<sequence length="789" mass="89061">MPKFRMRRKSREQRDAFPSAASDISVSPSDSLEIRHHHKINTPHDSAQDLSDRLSNMAVHTSKGRSNEQQVLHRKSSLRTGHMVRSPPPPVPSDVLVVGAGPTGLMLTSHLIRFGINAEIIDNRSERTATGRADGLQPKTIETLKQMRIADRIMLKGVKVNDIRLWMSGQNEPLQRIAKETMYPPEALDCLDPFLLLAHQGFVEDLLLKDMMERGVDVHRNVTFVDYYKSNGPDKNIEVLCKSAYSDDKKIFAASYLVGCDGAHSNVRKSMGARMVGSSYDQIWGVIDGEIETDFPDIYSKTVIHNKEAGTMIVLPRERGMTRLHIELSPQLRDVASREKLSQEFVINIAREIFEPYQLRFQHIEWFGRYQIGQKISSKFQDDEGRVFLVGDATHTQSPNASQGMNSAVHDAVNLAWKLNLTIRGLAKPCLLKTYEQERRQVAEDMLGFDYEHTNTFSSGDLKALSDDFQRSARFTSGYGADLPPNVLNVQEKGSIRGLLRAGSFPPPAKVTRHFDSNPVDIQLDIPLLGQFRIYYFVKNLEQVKPFMEELSAHALSYTSVLGKLTYAANASYTLQPPIAALSDEFTRPERYTTVSGMFTFALVLEMNAADFELDQLPKLWRNSRYTVYADDVAHLDTRCMSCTDKWLGGLRGSEVGIVILRPDGYVGTVGRFIGRSPDSGAKATKWLDDYFDGKLQTTKALSHTGADQKPKRSCCLDSELVSNFFGHELHRNFTRGVARFRFWQACIPLLKRASGRTSYDHIAEHKFSNVQTLVVTRTRFSKPMNLER</sequence>
<feature type="compositionally biased region" description="Basic residues" evidence="5">
    <location>
        <begin position="1"/>
        <end position="11"/>
    </location>
</feature>
<dbReference type="PANTHER" id="PTHR43004">
    <property type="entry name" value="TRK SYSTEM POTASSIUM UPTAKE PROTEIN"/>
    <property type="match status" value="1"/>
</dbReference>
<dbReference type="InterPro" id="IPR036188">
    <property type="entry name" value="FAD/NAD-bd_sf"/>
</dbReference>
<keyword evidence="3" id="KW-0274">FAD</keyword>
<dbReference type="Gene3D" id="3.40.30.20">
    <property type="match status" value="1"/>
</dbReference>
<proteinExistence type="inferred from homology"/>
<dbReference type="Gene3D" id="3.50.50.60">
    <property type="entry name" value="FAD/NAD(P)-binding domain"/>
    <property type="match status" value="1"/>
</dbReference>
<protein>
    <recommendedName>
        <fullName evidence="10">FAD-binding domain-containing protein</fullName>
    </recommendedName>
</protein>
<dbReference type="SUPFAM" id="SSF52833">
    <property type="entry name" value="Thioredoxin-like"/>
    <property type="match status" value="1"/>
</dbReference>
<dbReference type="RefSeq" id="XP_016213827.1">
    <property type="nucleotide sequence ID" value="XM_016358209.1"/>
</dbReference>
<dbReference type="VEuPathDB" id="FungiDB:PV09_04794"/>